<dbReference type="GO" id="GO:0019148">
    <property type="term" value="F:D-cysteine desulfhydrase activity"/>
    <property type="evidence" value="ECO:0007669"/>
    <property type="project" value="TreeGrafter"/>
</dbReference>
<name>A0A6N7USI4_9FIRM</name>
<dbReference type="InterPro" id="IPR001926">
    <property type="entry name" value="TrpB-like_PALP"/>
</dbReference>
<sequence length="346" mass="38917">MDWTNRKESFLNLPTPLEYLETISKEQGVHFYIKRDDVTNLGFGGNKLRKLEYILKDARNQNATMIITRGAVQTNHGRLTAVAAAKYGMKCAIVCIGEYPGELSANLLLDRILGAEVIIKKPNGRPIEEQYKELIKQVCSRYEEQGERVYYTPMGGSDEVGSLGYYECAKEIAAQTKGKEFENARLFCSVGSVGTYMGLYCGLQEVENSLHLTGVAIMPFDEEKDKEVGALYKRVKTLLGKETGDLPEFHIEKGYVRGGYNQPSREVREAVYYMARKEGIFLDPCYTGKCFAGILEMIREGKIKNGETIIFLHTGGGPGLFTRHHREAFEEELMAGVHLLEEDGEF</sequence>
<comment type="cofactor">
    <cofactor evidence="1">
        <name>pyridoxal 5'-phosphate</name>
        <dbReference type="ChEBI" id="CHEBI:597326"/>
    </cofactor>
</comment>
<comment type="similarity">
    <text evidence="2">Belongs to the ACC deaminase/D-cysteine desulfhydrase family.</text>
</comment>
<gene>
    <name evidence="6" type="ORF">FYJ34_06660</name>
</gene>
<dbReference type="EMBL" id="VULY01000018">
    <property type="protein sequence ID" value="MSR93941.1"/>
    <property type="molecule type" value="Genomic_DNA"/>
</dbReference>
<keyword evidence="3 4" id="KW-0663">Pyridoxal phosphate</keyword>
<dbReference type="Proteomes" id="UP000434409">
    <property type="component" value="Unassembled WGS sequence"/>
</dbReference>
<dbReference type="Gene3D" id="3.40.50.1100">
    <property type="match status" value="2"/>
</dbReference>
<feature type="modified residue" description="N6-(pyridoxal phosphate)lysine" evidence="4">
    <location>
        <position position="47"/>
    </location>
</feature>
<dbReference type="InterPro" id="IPR036052">
    <property type="entry name" value="TrpB-like_PALP_sf"/>
</dbReference>
<dbReference type="PANTHER" id="PTHR43780">
    <property type="entry name" value="1-AMINOCYCLOPROPANE-1-CARBOXYLATE DEAMINASE-RELATED"/>
    <property type="match status" value="1"/>
</dbReference>
<dbReference type="Pfam" id="PF00291">
    <property type="entry name" value="PALP"/>
    <property type="match status" value="1"/>
</dbReference>
<dbReference type="RefSeq" id="WP_154477193.1">
    <property type="nucleotide sequence ID" value="NZ_VULY01000018.1"/>
</dbReference>
<dbReference type="GO" id="GO:1901605">
    <property type="term" value="P:alpha-amino acid metabolic process"/>
    <property type="evidence" value="ECO:0007669"/>
    <property type="project" value="UniProtKB-ARBA"/>
</dbReference>
<evidence type="ECO:0000313" key="7">
    <source>
        <dbReference type="Proteomes" id="UP000434409"/>
    </source>
</evidence>
<dbReference type="SUPFAM" id="SSF53686">
    <property type="entry name" value="Tryptophan synthase beta subunit-like PLP-dependent enzymes"/>
    <property type="match status" value="1"/>
</dbReference>
<reference evidence="6 7" key="1">
    <citation type="submission" date="2019-08" db="EMBL/GenBank/DDBJ databases">
        <title>In-depth cultivation of the pig gut microbiome towards novel bacterial diversity and tailored functional studies.</title>
        <authorList>
            <person name="Wylensek D."/>
            <person name="Hitch T.C.A."/>
            <person name="Clavel T."/>
        </authorList>
    </citation>
    <scope>NUCLEOTIDE SEQUENCE [LARGE SCALE GENOMIC DNA]</scope>
    <source>
        <strain evidence="6 7">68-1-5</strain>
    </source>
</reference>
<accession>A0A6N7USI4</accession>
<organism evidence="6 7">
    <name type="scientific">Suipraeoptans intestinalis</name>
    <dbReference type="NCBI Taxonomy" id="2606628"/>
    <lineage>
        <taxon>Bacteria</taxon>
        <taxon>Bacillati</taxon>
        <taxon>Bacillota</taxon>
        <taxon>Clostridia</taxon>
        <taxon>Lachnospirales</taxon>
        <taxon>Lachnospiraceae</taxon>
        <taxon>Suipraeoptans</taxon>
    </lineage>
</organism>
<evidence type="ECO:0000256" key="1">
    <source>
        <dbReference type="ARBA" id="ARBA00001933"/>
    </source>
</evidence>
<proteinExistence type="inferred from homology"/>
<feature type="domain" description="Tryptophan synthase beta chain-like PALP" evidence="5">
    <location>
        <begin position="12"/>
        <end position="315"/>
    </location>
</feature>
<evidence type="ECO:0000256" key="4">
    <source>
        <dbReference type="PIRSR" id="PIRSR006278-2"/>
    </source>
</evidence>
<protein>
    <submittedName>
        <fullName evidence="6">D-cysteine desulfhydrase family protein</fullName>
    </submittedName>
</protein>
<evidence type="ECO:0000256" key="3">
    <source>
        <dbReference type="ARBA" id="ARBA00022898"/>
    </source>
</evidence>
<evidence type="ECO:0000313" key="6">
    <source>
        <dbReference type="EMBL" id="MSR93941.1"/>
    </source>
</evidence>
<keyword evidence="7" id="KW-1185">Reference proteome</keyword>
<evidence type="ECO:0000256" key="2">
    <source>
        <dbReference type="ARBA" id="ARBA00008639"/>
    </source>
</evidence>
<comment type="caution">
    <text evidence="6">The sequence shown here is derived from an EMBL/GenBank/DDBJ whole genome shotgun (WGS) entry which is preliminary data.</text>
</comment>
<dbReference type="InterPro" id="IPR027278">
    <property type="entry name" value="ACCD_DCysDesulf"/>
</dbReference>
<evidence type="ECO:0000259" key="5">
    <source>
        <dbReference type="Pfam" id="PF00291"/>
    </source>
</evidence>
<dbReference type="PIRSF" id="PIRSF006278">
    <property type="entry name" value="ACCD_DCysDesulf"/>
    <property type="match status" value="1"/>
</dbReference>
<dbReference type="AlphaFoldDB" id="A0A6N7USI4"/>
<dbReference type="PANTHER" id="PTHR43780:SF2">
    <property type="entry name" value="1-AMINOCYCLOPROPANE-1-CARBOXYLATE DEAMINASE-RELATED"/>
    <property type="match status" value="1"/>
</dbReference>